<gene>
    <name evidence="1" type="ORF">CNEO2_290040</name>
</gene>
<reference evidence="1" key="1">
    <citation type="submission" date="2022-10" db="EMBL/GenBank/DDBJ databases">
        <authorList>
            <person name="Aires J."/>
            <person name="Mesa V."/>
        </authorList>
    </citation>
    <scope>NUCLEOTIDE SEQUENCE</scope>
    <source>
        <strain evidence="1">Clostridium neonatale JD116</strain>
    </source>
</reference>
<evidence type="ECO:0000313" key="1">
    <source>
        <dbReference type="EMBL" id="CAI3591281.1"/>
    </source>
</evidence>
<name>A0AAD1YF17_9CLOT</name>
<dbReference type="RefSeq" id="WP_317049361.1">
    <property type="nucleotide sequence ID" value="NZ_CAMRXC010000188.1"/>
</dbReference>
<proteinExistence type="predicted"/>
<comment type="caution">
    <text evidence="1">The sequence shown here is derived from an EMBL/GenBank/DDBJ whole genome shotgun (WGS) entry which is preliminary data.</text>
</comment>
<sequence>MKRVKLSKLNGRVLKDIVVDESRDYILLHCSRKLAYAVCMYDSETDNYSKGASVGVIDSDIPRALNHKIISVFGDVIVSCGLADSNTTYTLLGFMTLFFNHNTFSMNWHIHTENITNHHICLFELRSEADLEELKNKFK</sequence>
<accession>A0AAD1YF17</accession>
<dbReference type="Proteomes" id="UP001189143">
    <property type="component" value="Unassembled WGS sequence"/>
</dbReference>
<organism evidence="1 2">
    <name type="scientific">Clostridium neonatale</name>
    <dbReference type="NCBI Taxonomy" id="137838"/>
    <lineage>
        <taxon>Bacteria</taxon>
        <taxon>Bacillati</taxon>
        <taxon>Bacillota</taxon>
        <taxon>Clostridia</taxon>
        <taxon>Eubacteriales</taxon>
        <taxon>Clostridiaceae</taxon>
        <taxon>Clostridium</taxon>
    </lineage>
</organism>
<evidence type="ECO:0000313" key="2">
    <source>
        <dbReference type="Proteomes" id="UP001189143"/>
    </source>
</evidence>
<dbReference type="EMBL" id="CAMTCP010000221">
    <property type="protein sequence ID" value="CAI3591281.1"/>
    <property type="molecule type" value="Genomic_DNA"/>
</dbReference>
<protein>
    <submittedName>
        <fullName evidence="1">Uncharacterized protein</fullName>
    </submittedName>
</protein>
<dbReference type="AlphaFoldDB" id="A0AAD1YF17"/>